<proteinExistence type="predicted"/>
<dbReference type="SMART" id="SM00511">
    <property type="entry name" value="ORANGE"/>
    <property type="match status" value="1"/>
</dbReference>
<evidence type="ECO:0008006" key="11">
    <source>
        <dbReference type="Google" id="ProtNLM"/>
    </source>
</evidence>
<accession>A0A6L2PT40</accession>
<dbReference type="InParanoid" id="A0A6L2PT40"/>
<sequence length="754" mass="82914">MLRRRLLASYAIRDLWPTFLHTEKNNESFDRRAVHVTVCAAFERLKQLTIFTKLTISIRPYTTEGRSQRPIVPPKEAHPGLIRKSTVISDTARGECPLLKSKYQTFLKLLQCNNRVLVCIFYSYKNVINGTPSFEGFASVRVRGATRLFPGSRSSLTQCIASWDPQVLVFLLHQVGQRPIKLAQEITLRLARRRSLNFSTVATSEDDEYNSYHKKRVSRDPTSHRIIEKRRRDRMNNCLADLSRLIPTDYLKKGRGRIEKTEIIEMAIKHMKHLQAHSCCQLDTCELAQQHSQEDRKGQHRTGGPIIIEHYRLGYKECMSEAMHFLVEVEGFFAGDSLCLRLINHLQKHCEKILKGDRLNFPHTHHGETTSTSSSSSGSGGYSSQYGSTIPSGSSVLSSGPQNSGSCSDSGQTENKDSGIASGIPSLSARHVTTAPSTDICDDGCCEDGVNYNGPSQLREMLMCSNLPSLQAHQATTVVTPTPLASSAVVSHQHLQPSSSHVHPVSSLHYYSGVAGASTSTDQNAINGGGSAVPLYKFKNNIKQRFTAEHHIDDNNNGHCDEVAAPLSDCPVNDGSVGVKRKCYSVERVHELMAGNGTVILSSVGNLKRHDSETCSIQSSTPSLPTSKYPSLTPSPDLAPTPPPPLSSLRNSSHGVPIFALHSKGSFYIPLTLDAEVLAPYLAAYGFGLDVIGHPNGNTSSVSGSLVLHPVTISVNFQQANRCRIHHHHSRQESNHCSSIPSWKNEINGLLPVP</sequence>
<evidence type="ECO:0000313" key="10">
    <source>
        <dbReference type="Proteomes" id="UP000502823"/>
    </source>
</evidence>
<dbReference type="FunCoup" id="A0A6L2PT40">
    <property type="interactions" value="148"/>
</dbReference>
<keyword evidence="2" id="KW-0805">Transcription regulation</keyword>
<reference evidence="10" key="1">
    <citation type="submission" date="2020-01" db="EMBL/GenBank/DDBJ databases">
        <title>Draft genome sequence of the Termite Coptotermes fromosanus.</title>
        <authorList>
            <person name="Itakura S."/>
            <person name="Yosikawa Y."/>
            <person name="Umezawa K."/>
        </authorList>
    </citation>
    <scope>NUCLEOTIDE SEQUENCE [LARGE SCALE GENOMIC DNA]</scope>
</reference>
<feature type="domain" description="BHLH" evidence="7">
    <location>
        <begin position="219"/>
        <end position="274"/>
    </location>
</feature>
<dbReference type="InterPro" id="IPR050370">
    <property type="entry name" value="HES_HEY"/>
</dbReference>
<dbReference type="PROSITE" id="PS50888">
    <property type="entry name" value="BHLH"/>
    <property type="match status" value="1"/>
</dbReference>
<dbReference type="OrthoDB" id="6371181at2759"/>
<dbReference type="GO" id="GO:0003677">
    <property type="term" value="F:DNA binding"/>
    <property type="evidence" value="ECO:0007669"/>
    <property type="project" value="UniProtKB-KW"/>
</dbReference>
<keyword evidence="3" id="KW-0238">DNA-binding</keyword>
<evidence type="ECO:0000256" key="5">
    <source>
        <dbReference type="ARBA" id="ARBA00023242"/>
    </source>
</evidence>
<evidence type="ECO:0000256" key="6">
    <source>
        <dbReference type="SAM" id="MobiDB-lite"/>
    </source>
</evidence>
<evidence type="ECO:0000259" key="8">
    <source>
        <dbReference type="PROSITE" id="PS51054"/>
    </source>
</evidence>
<feature type="compositionally biased region" description="Polar residues" evidence="6">
    <location>
        <begin position="390"/>
        <end position="413"/>
    </location>
</feature>
<keyword evidence="4" id="KW-0804">Transcription</keyword>
<dbReference type="FunFam" id="4.10.280.10:FF:000079">
    <property type="entry name" value="CLUMA_CG001539, isoform A"/>
    <property type="match status" value="1"/>
</dbReference>
<gene>
    <name evidence="9" type="ORF">Cfor_08965</name>
</gene>
<dbReference type="Pfam" id="PF07527">
    <property type="entry name" value="Hairy_orange"/>
    <property type="match status" value="1"/>
</dbReference>
<name>A0A6L2PT40_COPFO</name>
<dbReference type="Gene3D" id="4.10.280.10">
    <property type="entry name" value="Helix-loop-helix DNA-binding domain"/>
    <property type="match status" value="1"/>
</dbReference>
<evidence type="ECO:0000313" key="9">
    <source>
        <dbReference type="EMBL" id="GFG34352.1"/>
    </source>
</evidence>
<dbReference type="PROSITE" id="PS51054">
    <property type="entry name" value="ORANGE"/>
    <property type="match status" value="1"/>
</dbReference>
<feature type="region of interest" description="Disordered" evidence="6">
    <location>
        <begin position="364"/>
        <end position="427"/>
    </location>
</feature>
<dbReference type="GO" id="GO:0046983">
    <property type="term" value="F:protein dimerization activity"/>
    <property type="evidence" value="ECO:0007669"/>
    <property type="project" value="InterPro"/>
</dbReference>
<protein>
    <recommendedName>
        <fullName evidence="11">BHLH domain-containing protein</fullName>
    </recommendedName>
</protein>
<feature type="domain" description="Orange" evidence="8">
    <location>
        <begin position="311"/>
        <end position="346"/>
    </location>
</feature>
<evidence type="ECO:0000256" key="3">
    <source>
        <dbReference type="ARBA" id="ARBA00023125"/>
    </source>
</evidence>
<dbReference type="EMBL" id="BLKM01000477">
    <property type="protein sequence ID" value="GFG34352.1"/>
    <property type="molecule type" value="Genomic_DNA"/>
</dbReference>
<feature type="compositionally biased region" description="Pro residues" evidence="6">
    <location>
        <begin position="637"/>
        <end position="646"/>
    </location>
</feature>
<comment type="caution">
    <text evidence="9">The sequence shown here is derived from an EMBL/GenBank/DDBJ whole genome shotgun (WGS) entry which is preliminary data.</text>
</comment>
<evidence type="ECO:0000256" key="2">
    <source>
        <dbReference type="ARBA" id="ARBA00023015"/>
    </source>
</evidence>
<dbReference type="Pfam" id="PF00010">
    <property type="entry name" value="HLH"/>
    <property type="match status" value="1"/>
</dbReference>
<keyword evidence="5" id="KW-0539">Nucleus</keyword>
<dbReference type="PANTHER" id="PTHR10985">
    <property type="entry name" value="BASIC HELIX-LOOP-HELIX TRANSCRIPTION FACTOR, HES-RELATED"/>
    <property type="match status" value="1"/>
</dbReference>
<dbReference type="Gene3D" id="6.10.250.980">
    <property type="match status" value="1"/>
</dbReference>
<organism evidence="9 10">
    <name type="scientific">Coptotermes formosanus</name>
    <name type="common">Formosan subterranean termite</name>
    <dbReference type="NCBI Taxonomy" id="36987"/>
    <lineage>
        <taxon>Eukaryota</taxon>
        <taxon>Metazoa</taxon>
        <taxon>Ecdysozoa</taxon>
        <taxon>Arthropoda</taxon>
        <taxon>Hexapoda</taxon>
        <taxon>Insecta</taxon>
        <taxon>Pterygota</taxon>
        <taxon>Neoptera</taxon>
        <taxon>Polyneoptera</taxon>
        <taxon>Dictyoptera</taxon>
        <taxon>Blattodea</taxon>
        <taxon>Blattoidea</taxon>
        <taxon>Termitoidae</taxon>
        <taxon>Rhinotermitidae</taxon>
        <taxon>Coptotermes</taxon>
    </lineage>
</organism>
<dbReference type="GO" id="GO:0006355">
    <property type="term" value="P:regulation of DNA-templated transcription"/>
    <property type="evidence" value="ECO:0007669"/>
    <property type="project" value="InterPro"/>
</dbReference>
<feature type="region of interest" description="Disordered" evidence="6">
    <location>
        <begin position="612"/>
        <end position="649"/>
    </location>
</feature>
<dbReference type="InterPro" id="IPR011598">
    <property type="entry name" value="bHLH_dom"/>
</dbReference>
<dbReference type="GO" id="GO:0005634">
    <property type="term" value="C:nucleus"/>
    <property type="evidence" value="ECO:0007669"/>
    <property type="project" value="UniProtKB-SubCell"/>
</dbReference>
<keyword evidence="10" id="KW-1185">Reference proteome</keyword>
<dbReference type="SUPFAM" id="SSF158457">
    <property type="entry name" value="Orange domain-like"/>
    <property type="match status" value="1"/>
</dbReference>
<feature type="compositionally biased region" description="Low complexity" evidence="6">
    <location>
        <begin position="369"/>
        <end position="389"/>
    </location>
</feature>
<evidence type="ECO:0000256" key="1">
    <source>
        <dbReference type="ARBA" id="ARBA00004123"/>
    </source>
</evidence>
<evidence type="ECO:0000259" key="7">
    <source>
        <dbReference type="PROSITE" id="PS50888"/>
    </source>
</evidence>
<dbReference type="AlphaFoldDB" id="A0A6L2PT40"/>
<comment type="subcellular location">
    <subcellularLocation>
        <location evidence="1">Nucleus</location>
    </subcellularLocation>
</comment>
<dbReference type="SMART" id="SM00353">
    <property type="entry name" value="HLH"/>
    <property type="match status" value="1"/>
</dbReference>
<evidence type="ECO:0000256" key="4">
    <source>
        <dbReference type="ARBA" id="ARBA00023163"/>
    </source>
</evidence>
<dbReference type="SUPFAM" id="SSF47459">
    <property type="entry name" value="HLH, helix-loop-helix DNA-binding domain"/>
    <property type="match status" value="1"/>
</dbReference>
<dbReference type="Proteomes" id="UP000502823">
    <property type="component" value="Unassembled WGS sequence"/>
</dbReference>
<dbReference type="InterPro" id="IPR036638">
    <property type="entry name" value="HLH_DNA-bd_sf"/>
</dbReference>
<feature type="compositionally biased region" description="Polar residues" evidence="6">
    <location>
        <begin position="614"/>
        <end position="629"/>
    </location>
</feature>
<dbReference type="CDD" id="cd11440">
    <property type="entry name" value="bHLH-O_Cwo_like"/>
    <property type="match status" value="1"/>
</dbReference>
<dbReference type="InterPro" id="IPR003650">
    <property type="entry name" value="Orange_dom"/>
</dbReference>